<feature type="transmembrane region" description="Helical" evidence="5">
    <location>
        <begin position="596"/>
        <end position="621"/>
    </location>
</feature>
<evidence type="ECO:0000313" key="8">
    <source>
        <dbReference type="Proteomes" id="UP000182237"/>
    </source>
</evidence>
<dbReference type="EMBL" id="LT629765">
    <property type="protein sequence ID" value="SDS14049.1"/>
    <property type="molecule type" value="Genomic_DNA"/>
</dbReference>
<dbReference type="Gene3D" id="3.40.1710.10">
    <property type="entry name" value="abc type-2 transporter like domain"/>
    <property type="match status" value="1"/>
</dbReference>
<gene>
    <name evidence="7" type="ORF">SAMN04488539_1089</name>
</gene>
<feature type="transmembrane region" description="Helical" evidence="5">
    <location>
        <begin position="681"/>
        <end position="702"/>
    </location>
</feature>
<dbReference type="PANTHER" id="PTHR43077:SF10">
    <property type="entry name" value="TRANSPORT PERMEASE PROTEIN"/>
    <property type="match status" value="1"/>
</dbReference>
<dbReference type="NCBIfam" id="TIGR03061">
    <property type="entry name" value="pip_yhgE_Nterm"/>
    <property type="match status" value="1"/>
</dbReference>
<feature type="transmembrane region" description="Helical" evidence="5">
    <location>
        <begin position="523"/>
        <end position="540"/>
    </location>
</feature>
<keyword evidence="3 5" id="KW-1133">Transmembrane helix</keyword>
<evidence type="ECO:0000256" key="5">
    <source>
        <dbReference type="SAM" id="Phobius"/>
    </source>
</evidence>
<evidence type="ECO:0000256" key="4">
    <source>
        <dbReference type="ARBA" id="ARBA00023136"/>
    </source>
</evidence>
<dbReference type="PANTHER" id="PTHR43077">
    <property type="entry name" value="TRANSPORT PERMEASE YVFS-RELATED"/>
    <property type="match status" value="1"/>
</dbReference>
<feature type="transmembrane region" description="Helical" evidence="5">
    <location>
        <begin position="20"/>
        <end position="44"/>
    </location>
</feature>
<reference evidence="7 8" key="1">
    <citation type="submission" date="2016-10" db="EMBL/GenBank/DDBJ databases">
        <authorList>
            <person name="de Groot N.N."/>
        </authorList>
    </citation>
    <scope>NUCLEOTIDE SEQUENCE [LARGE SCALE GENOMIC DNA]</scope>
    <source>
        <strain evidence="7 8">DSM 45434</strain>
    </source>
</reference>
<keyword evidence="2 5" id="KW-0812">Transmembrane</keyword>
<dbReference type="InterPro" id="IPR051328">
    <property type="entry name" value="T7SS_ABC-Transporter"/>
</dbReference>
<dbReference type="NCBIfam" id="TIGR03062">
    <property type="entry name" value="pip_yhgE_Cterm"/>
    <property type="match status" value="1"/>
</dbReference>
<dbReference type="InterPro" id="IPR017500">
    <property type="entry name" value="Phage_infect_YhgE_N"/>
</dbReference>
<dbReference type="InterPro" id="IPR017501">
    <property type="entry name" value="Phage_infect_YhgE_C"/>
</dbReference>
<sequence length="725" mass="77135">MRTILSIAFNDLRRLYTNVMAGIVMVGLIAIPCLFAWFNILATWDPFGNTERLKVAVANTDEGHTSTITPLSVNVGDMVLSQLYRNDAMDWVITSEEDAIEGARSGEYYAAIVLPPTLSDNMLTFYTGAAEPSTIDLYVNEKKNPISPLIVSAGGEGVGSQINETFTRTLSEVAFGLIETANDFLNEDETIRALDSIEQRTINVRDQLLSGADTVDALAALTESSVPLVDGAQRIADAFDASLNQIQPADLGDLGTQLGTGAGSLGAALAATADSYSQVGDRVDELLADAGATSQATAGTLSDIAARIDVQATQYTTLRDRLNNEVIPALPAPAQPPLRSVAASLDDTIARQTTVRDHLNDAAARIGAGRGSDDDRRAIAESIGAARDAADSARQTFDTTVRPQLESLAGSVQGVQSSVDKARSDMAGVATALDNSPGSLRATLATTGEDLRSMAESMRDSAATMQDAQRSIAQARAEGDVSELADLIASRPEELADALVEPIAIDRQAVFPRASFGAGMTPLYTVIALWVGALLSAVALRTDKESVVQNVVDPEDVTTAQEYFGRYLTFVVTGLAQSTLIMGGLILYVEISPAHPFLLFVAGWVSSLVFHMICYTLVLSLSNAGKAIGVILLVLQVSAAGGAYPLMMLPEWVQNTSPWLPATYSVWAMRAAIFGTYDGDFWKAIGMLLLFTLPFLLLGLWLRNLLATPIGKMDDAVARTKVLQG</sequence>
<dbReference type="AlphaFoldDB" id="A0A1H1PTJ6"/>
<evidence type="ECO:0000256" key="1">
    <source>
        <dbReference type="ARBA" id="ARBA00004141"/>
    </source>
</evidence>
<feature type="transmembrane region" description="Helical" evidence="5">
    <location>
        <begin position="627"/>
        <end position="647"/>
    </location>
</feature>
<keyword evidence="4 5" id="KW-0472">Membrane</keyword>
<accession>A0A1H1PTJ6</accession>
<evidence type="ECO:0000256" key="2">
    <source>
        <dbReference type="ARBA" id="ARBA00022692"/>
    </source>
</evidence>
<comment type="subcellular location">
    <subcellularLocation>
        <location evidence="1">Membrane</location>
        <topology evidence="1">Multi-pass membrane protein</topology>
    </subcellularLocation>
</comment>
<dbReference type="OrthoDB" id="9811483at2"/>
<keyword evidence="8" id="KW-1185">Reference proteome</keyword>
<feature type="domain" description="ABC-2 type transporter transmembrane" evidence="6">
    <location>
        <begin position="515"/>
        <end position="701"/>
    </location>
</feature>
<evidence type="ECO:0000256" key="3">
    <source>
        <dbReference type="ARBA" id="ARBA00022989"/>
    </source>
</evidence>
<organism evidence="7 8">
    <name type="scientific">Corynebacterium timonense</name>
    <dbReference type="NCBI Taxonomy" id="441500"/>
    <lineage>
        <taxon>Bacteria</taxon>
        <taxon>Bacillati</taxon>
        <taxon>Actinomycetota</taxon>
        <taxon>Actinomycetes</taxon>
        <taxon>Mycobacteriales</taxon>
        <taxon>Corynebacteriaceae</taxon>
        <taxon>Corynebacterium</taxon>
    </lineage>
</organism>
<dbReference type="Pfam" id="PF12698">
    <property type="entry name" value="ABC2_membrane_3"/>
    <property type="match status" value="1"/>
</dbReference>
<feature type="transmembrane region" description="Helical" evidence="5">
    <location>
        <begin position="567"/>
        <end position="589"/>
    </location>
</feature>
<protein>
    <submittedName>
        <fullName evidence="7">Putative membrane protein</fullName>
    </submittedName>
</protein>
<evidence type="ECO:0000259" key="6">
    <source>
        <dbReference type="Pfam" id="PF12698"/>
    </source>
</evidence>
<dbReference type="STRING" id="1203190.GCA_000312345_02178"/>
<evidence type="ECO:0000313" key="7">
    <source>
        <dbReference type="EMBL" id="SDS14049.1"/>
    </source>
</evidence>
<dbReference type="GO" id="GO:0016020">
    <property type="term" value="C:membrane"/>
    <property type="evidence" value="ECO:0007669"/>
    <property type="project" value="UniProtKB-SubCell"/>
</dbReference>
<proteinExistence type="predicted"/>
<dbReference type="Proteomes" id="UP000182237">
    <property type="component" value="Chromosome I"/>
</dbReference>
<dbReference type="GO" id="GO:0140359">
    <property type="term" value="F:ABC-type transporter activity"/>
    <property type="evidence" value="ECO:0007669"/>
    <property type="project" value="InterPro"/>
</dbReference>
<dbReference type="InterPro" id="IPR013525">
    <property type="entry name" value="ABC2_TM"/>
</dbReference>
<dbReference type="RefSeq" id="WP_019194956.1">
    <property type="nucleotide sequence ID" value="NZ_LT629765.1"/>
</dbReference>
<dbReference type="eggNOG" id="COG1511">
    <property type="taxonomic scope" value="Bacteria"/>
</dbReference>
<name>A0A1H1PTJ6_9CORY</name>